<dbReference type="Pfam" id="PF06414">
    <property type="entry name" value="Zeta_toxin"/>
    <property type="match status" value="1"/>
</dbReference>
<keyword evidence="2" id="KW-0067">ATP-binding</keyword>
<reference evidence="6" key="2">
    <citation type="submission" date="2015-08" db="EMBL/GenBank/DDBJ databases">
        <title>Draft genome sequence of Komagataeibacter europaeus CECT 8546 a cellulose producer strain from vinegar produced by the traditional method.</title>
        <authorList>
            <person name="Poehlein A."/>
            <person name="Valera M.J."/>
            <person name="Haack F.S."/>
            <person name="Mas A."/>
            <person name="Daniel R."/>
            <person name="Streit W.R."/>
            <person name="Mateo E."/>
        </authorList>
    </citation>
    <scope>NUCLEOTIDE SEQUENCE [LARGE SCALE GENOMIC DNA]</scope>
    <source>
        <strain evidence="6">CECT 8546</strain>
    </source>
</reference>
<dbReference type="AlphaFoldDB" id="A0A0M0EBQ8"/>
<dbReference type="PANTHER" id="PTHR39206:SF1">
    <property type="entry name" value="SLL8004 PROTEIN"/>
    <property type="match status" value="1"/>
</dbReference>
<dbReference type="OrthoDB" id="9791543at2"/>
<dbReference type="InterPro" id="IPR027417">
    <property type="entry name" value="P-loop_NTPase"/>
</dbReference>
<dbReference type="STRING" id="33995.KOEU_33450"/>
<keyword evidence="6" id="KW-1185">Reference proteome</keyword>
<evidence type="ECO:0000313" key="5">
    <source>
        <dbReference type="EMBL" id="KON63146.1"/>
    </source>
</evidence>
<dbReference type="GO" id="GO:0005524">
    <property type="term" value="F:ATP binding"/>
    <property type="evidence" value="ECO:0007669"/>
    <property type="project" value="UniProtKB-KW"/>
</dbReference>
<organism evidence="4 6">
    <name type="scientific">Komagataeibacter europaeus</name>
    <name type="common">Gluconacetobacter europaeus</name>
    <dbReference type="NCBI Taxonomy" id="33995"/>
    <lineage>
        <taxon>Bacteria</taxon>
        <taxon>Pseudomonadati</taxon>
        <taxon>Pseudomonadota</taxon>
        <taxon>Alphaproteobacteria</taxon>
        <taxon>Acetobacterales</taxon>
        <taxon>Acetobacteraceae</taxon>
        <taxon>Komagataeibacter</taxon>
    </lineage>
</organism>
<keyword evidence="1" id="KW-0547">Nucleotide-binding</keyword>
<gene>
    <name evidence="5" type="ORF">KOEU_33450</name>
    <name evidence="4" type="ORF">KOEU_38300</name>
</gene>
<evidence type="ECO:0000256" key="1">
    <source>
        <dbReference type="ARBA" id="ARBA00022741"/>
    </source>
</evidence>
<dbReference type="PATRIC" id="fig|33995.3.peg.3706"/>
<dbReference type="EMBL" id="LHUQ01000041">
    <property type="protein sequence ID" value="KON63146.1"/>
    <property type="molecule type" value="Genomic_DNA"/>
</dbReference>
<evidence type="ECO:0000313" key="4">
    <source>
        <dbReference type="EMBL" id="KON62675.1"/>
    </source>
</evidence>
<dbReference type="SUPFAM" id="SSF52540">
    <property type="entry name" value="P-loop containing nucleoside triphosphate hydrolases"/>
    <property type="match status" value="1"/>
</dbReference>
<name>A0A0M0EBQ8_KOMEU</name>
<dbReference type="GO" id="GO:0016301">
    <property type="term" value="F:kinase activity"/>
    <property type="evidence" value="ECO:0007669"/>
    <property type="project" value="InterPro"/>
</dbReference>
<dbReference type="Gene3D" id="3.40.50.300">
    <property type="entry name" value="P-loop containing nucleotide triphosphate hydrolases"/>
    <property type="match status" value="1"/>
</dbReference>
<feature type="domain" description="Zeta toxin" evidence="3">
    <location>
        <begin position="5"/>
        <end position="158"/>
    </location>
</feature>
<proteinExistence type="predicted"/>
<evidence type="ECO:0000256" key="2">
    <source>
        <dbReference type="ARBA" id="ARBA00022840"/>
    </source>
</evidence>
<dbReference type="InterPro" id="IPR010488">
    <property type="entry name" value="Zeta_toxin_domain"/>
</dbReference>
<sequence>MTRLLIYAGPNGSGKSSLRVGTSADIEPVDVVIDPDQIARGINPASPRDADREAGRKAIEIFNASLATGKSISLETTLSGHSIIRRIKAAQMAGYHVELRYIALASVEMNVQRVRARAAGGGHFIEPEAIRRRYIGSLVNLPTVIALSDRVVISDNSGVTPEPVLEIESGQIVRRGVTIPEWLVSTCPDLFC</sequence>
<protein>
    <submittedName>
        <fullName evidence="4">Zeta toxin</fullName>
    </submittedName>
</protein>
<evidence type="ECO:0000259" key="3">
    <source>
        <dbReference type="Pfam" id="PF06414"/>
    </source>
</evidence>
<reference evidence="4" key="1">
    <citation type="submission" date="2015-08" db="EMBL/GenBank/DDBJ databases">
        <title>Complete DNA Sequence of Pseudomonas syringae pv. actinidiae, the Causal Agent of Kiwifruit Canker Disease.</title>
        <authorList>
            <person name="Rikkerink E.H.A."/>
            <person name="Fineran P.C."/>
        </authorList>
    </citation>
    <scope>NUCLEOTIDE SEQUENCE</scope>
    <source>
        <strain evidence="4">CECT 8546</strain>
    </source>
</reference>
<accession>A0A0M0EBQ8</accession>
<dbReference type="Proteomes" id="UP000037566">
    <property type="component" value="Unassembled WGS sequence"/>
</dbReference>
<evidence type="ECO:0000313" key="6">
    <source>
        <dbReference type="Proteomes" id="UP000037566"/>
    </source>
</evidence>
<dbReference type="PANTHER" id="PTHR39206">
    <property type="entry name" value="SLL8004 PROTEIN"/>
    <property type="match status" value="1"/>
</dbReference>
<dbReference type="EMBL" id="LHUQ01000081">
    <property type="protein sequence ID" value="KON62675.1"/>
    <property type="molecule type" value="Genomic_DNA"/>
</dbReference>
<comment type="caution">
    <text evidence="4">The sequence shown here is derived from an EMBL/GenBank/DDBJ whole genome shotgun (WGS) entry which is preliminary data.</text>
</comment>
<dbReference type="RefSeq" id="WP_081500061.1">
    <property type="nucleotide sequence ID" value="NZ_LHUQ01000041.1"/>
</dbReference>